<protein>
    <recommendedName>
        <fullName evidence="2">N4-gp56 family major capsid protein</fullName>
    </recommendedName>
</protein>
<name>A0A381VQQ1_9ZZZZ</name>
<dbReference type="Pfam" id="PF19821">
    <property type="entry name" value="Phage_capsid_2"/>
    <property type="match status" value="1"/>
</dbReference>
<evidence type="ECO:0000313" key="1">
    <source>
        <dbReference type="EMBL" id="SVA42622.1"/>
    </source>
</evidence>
<proteinExistence type="predicted"/>
<sequence>MSTSINTAFITQYERDVHDVFQRDGSVLKPTVRYKSDVVGSVATFQKIGTGVATTKARHGTITPMNQTHTAISTTLADFYAGDWVDKLDEAKINIDERMAIARGGAKALGRKVDSQIFTTLDSTTATTVSFTVSSSAAVRNGLLGMIQTLISADAYDPGNMYGVMSPKLWAMASTIQEFASSDYVGIDGLPYKGGAAVGNYKRWAQVLWTVHSGNPGVGTSTSKVFVWNKTAVGYAAGKTPANLAGTMSGETSIGADITWHGDRAAHFVNHAMSGNSVMIDDGGVVEGNLDDTAAIPTS</sequence>
<organism evidence="1">
    <name type="scientific">marine metagenome</name>
    <dbReference type="NCBI Taxonomy" id="408172"/>
    <lineage>
        <taxon>unclassified sequences</taxon>
        <taxon>metagenomes</taxon>
        <taxon>ecological metagenomes</taxon>
    </lineage>
</organism>
<evidence type="ECO:0008006" key="2">
    <source>
        <dbReference type="Google" id="ProtNLM"/>
    </source>
</evidence>
<dbReference type="AlphaFoldDB" id="A0A381VQQ1"/>
<dbReference type="InterPro" id="IPR045565">
    <property type="entry name" value="Phage_capsid_2"/>
</dbReference>
<reference evidence="1" key="1">
    <citation type="submission" date="2018-05" db="EMBL/GenBank/DDBJ databases">
        <authorList>
            <person name="Lanie J.A."/>
            <person name="Ng W.-L."/>
            <person name="Kazmierczak K.M."/>
            <person name="Andrzejewski T.M."/>
            <person name="Davidsen T.M."/>
            <person name="Wayne K.J."/>
            <person name="Tettelin H."/>
            <person name="Glass J.I."/>
            <person name="Rusch D."/>
            <person name="Podicherti R."/>
            <person name="Tsui H.-C.T."/>
            <person name="Winkler M.E."/>
        </authorList>
    </citation>
    <scope>NUCLEOTIDE SEQUENCE</scope>
</reference>
<gene>
    <name evidence="1" type="ORF">METZ01_LOCUS95476</name>
</gene>
<accession>A0A381VQQ1</accession>
<dbReference type="EMBL" id="UINC01009506">
    <property type="protein sequence ID" value="SVA42622.1"/>
    <property type="molecule type" value="Genomic_DNA"/>
</dbReference>